<reference evidence="2" key="1">
    <citation type="journal article" date="2020" name="Nature">
        <title>Giant virus diversity and host interactions through global metagenomics.</title>
        <authorList>
            <person name="Schulz F."/>
            <person name="Roux S."/>
            <person name="Paez-Espino D."/>
            <person name="Jungbluth S."/>
            <person name="Walsh D.A."/>
            <person name="Denef V.J."/>
            <person name="McMahon K.D."/>
            <person name="Konstantinidis K.T."/>
            <person name="Eloe-Fadrosh E.A."/>
            <person name="Kyrpides N.C."/>
            <person name="Woyke T."/>
        </authorList>
    </citation>
    <scope>NUCLEOTIDE SEQUENCE</scope>
    <source>
        <strain evidence="2">GVMAG-M-3300027736-24</strain>
    </source>
</reference>
<dbReference type="InterPro" id="IPR001841">
    <property type="entry name" value="Znf_RING"/>
</dbReference>
<evidence type="ECO:0000313" key="2">
    <source>
        <dbReference type="EMBL" id="QHU05530.1"/>
    </source>
</evidence>
<protein>
    <recommendedName>
        <fullName evidence="1">RING-type domain-containing protein</fullName>
    </recommendedName>
</protein>
<dbReference type="AlphaFoldDB" id="A0A6C0JL88"/>
<dbReference type="PROSITE" id="PS50089">
    <property type="entry name" value="ZF_RING_2"/>
    <property type="match status" value="1"/>
</dbReference>
<proteinExistence type="predicted"/>
<dbReference type="EMBL" id="MN740417">
    <property type="protein sequence ID" value="QHU05530.1"/>
    <property type="molecule type" value="Genomic_DNA"/>
</dbReference>
<dbReference type="InterPro" id="IPR013083">
    <property type="entry name" value="Znf_RING/FYVE/PHD"/>
</dbReference>
<feature type="domain" description="RING-type" evidence="1">
    <location>
        <begin position="247"/>
        <end position="291"/>
    </location>
</feature>
<name>A0A6C0JL88_9ZZZZ</name>
<sequence length="316" mass="36998">MSVYDWKFYKCVKQILDIDQVYIFGGSIRDELLHDFHANDFYKEQNEYFVKNPNADKKDFDYNNKDISPTTLGRFVIPNDIDLFISKEASIYVLKKLYKLFYVRISVVKDLAYIVKTLNNGLYTLNKIEIMTKISGKYYTVKLDMIVANGEIDNNTIFPLVDLDFNVNGLFYTKGRDIYLPDRGEYKTSTIALFRVIDDIKNMTARACCNVPVYRIDKLYMKNWTIVFNFKTYNFIESKNVVQDDSCVICTHSVTEFTKCVNFKNCICKIVICMACINSNYEKIDKCPSCRTPIIDTPDNLICARQELFVYKKYLM</sequence>
<dbReference type="Gene3D" id="3.30.40.10">
    <property type="entry name" value="Zinc/RING finger domain, C3HC4 (zinc finger)"/>
    <property type="match status" value="1"/>
</dbReference>
<evidence type="ECO:0000259" key="1">
    <source>
        <dbReference type="PROSITE" id="PS50089"/>
    </source>
</evidence>
<organism evidence="2">
    <name type="scientific">viral metagenome</name>
    <dbReference type="NCBI Taxonomy" id="1070528"/>
    <lineage>
        <taxon>unclassified sequences</taxon>
        <taxon>metagenomes</taxon>
        <taxon>organismal metagenomes</taxon>
    </lineage>
</organism>
<accession>A0A6C0JL88</accession>